<comment type="similarity">
    <text evidence="1">Belongs to the CbbQ/NirQ/NorQ/GpvN family.</text>
</comment>
<dbReference type="InterPro" id="IPR011704">
    <property type="entry name" value="ATPase_dyneun-rel_AAA"/>
</dbReference>
<dbReference type="SMART" id="SM00382">
    <property type="entry name" value="AAA"/>
    <property type="match status" value="1"/>
</dbReference>
<dbReference type="GO" id="GO:0000027">
    <property type="term" value="P:ribosomal large subunit assembly"/>
    <property type="evidence" value="ECO:0007669"/>
    <property type="project" value="TreeGrafter"/>
</dbReference>
<reference evidence="5 6" key="1">
    <citation type="journal article" date="2016" name="Int. J. Mol. Sci.">
        <title>Comparative genomics of the extreme acidophile Acidithiobacillus thiooxidans reveals intraspecific divergence and niche adaptation.</title>
        <authorList>
            <person name="Zhang X."/>
            <person name="Feng X."/>
            <person name="Tao J."/>
            <person name="Ma L."/>
            <person name="Xiao Y."/>
            <person name="Liang Y."/>
            <person name="Liu X."/>
            <person name="Yin H."/>
        </authorList>
    </citation>
    <scope>NUCLEOTIDE SEQUENCE [LARGE SCALE GENOMIC DNA]</scope>
    <source>
        <strain evidence="5 6">A02</strain>
    </source>
</reference>
<dbReference type="RefSeq" id="WP_024892434.1">
    <property type="nucleotide sequence ID" value="NZ_LWSA01000296.1"/>
</dbReference>
<keyword evidence="2" id="KW-0547">Nucleotide-binding</keyword>
<evidence type="ECO:0000256" key="3">
    <source>
        <dbReference type="ARBA" id="ARBA00022840"/>
    </source>
</evidence>
<organism evidence="5 6">
    <name type="scientific">Acidithiobacillus thiooxidans</name>
    <name type="common">Thiobacillus thiooxidans</name>
    <dbReference type="NCBI Taxonomy" id="930"/>
    <lineage>
        <taxon>Bacteria</taxon>
        <taxon>Pseudomonadati</taxon>
        <taxon>Pseudomonadota</taxon>
        <taxon>Acidithiobacillia</taxon>
        <taxon>Acidithiobacillales</taxon>
        <taxon>Acidithiobacillaceae</taxon>
        <taxon>Acidithiobacillus</taxon>
    </lineage>
</organism>
<dbReference type="SUPFAM" id="SSF52540">
    <property type="entry name" value="P-loop containing nucleoside triphosphate hydrolases"/>
    <property type="match status" value="1"/>
</dbReference>
<protein>
    <recommendedName>
        <fullName evidence="4">AAA+ ATPase domain-containing protein</fullName>
    </recommendedName>
</protein>
<dbReference type="GO" id="GO:0030687">
    <property type="term" value="C:preribosome, large subunit precursor"/>
    <property type="evidence" value="ECO:0007669"/>
    <property type="project" value="TreeGrafter"/>
</dbReference>
<evidence type="ECO:0000256" key="2">
    <source>
        <dbReference type="ARBA" id="ARBA00022741"/>
    </source>
</evidence>
<sequence>MQTQNMNHLNVRERKTVAELFGGTVPHEVDVLEGSHHVPSLSETYKIREDLRGAMLYWLFGPKDNLYIHGPTGAGKSSLVEQTAARLGREVFKVSCHERMEFMDFTGLYIKGGHEFVEGPLVQAMKRGGLVLFDEMDQLPPSTLIGLNGVLDGKPLLVPETGELIEPHPLFRVVGTGNSAGSGDISRNYKSVKAQNVALLDRFTSLAVGYLEPEDELQVLQATIVQKDGTPALDAEITRAMIRVANDVRDLFLNSRQTGMNHTITTRTLLRWAQRAVAFAAVSKFPVMEALAPAFLNRLDGDQAESVKGICMREFGRNL</sequence>
<evidence type="ECO:0000259" key="4">
    <source>
        <dbReference type="SMART" id="SM00382"/>
    </source>
</evidence>
<evidence type="ECO:0000313" key="6">
    <source>
        <dbReference type="Proteomes" id="UP000094893"/>
    </source>
</evidence>
<dbReference type="PANTHER" id="PTHR48103:SF2">
    <property type="entry name" value="MIDASIN"/>
    <property type="match status" value="1"/>
</dbReference>
<gene>
    <name evidence="5" type="ORF">A6P07_18090</name>
</gene>
<dbReference type="Pfam" id="PF07728">
    <property type="entry name" value="AAA_5"/>
    <property type="match status" value="1"/>
</dbReference>
<dbReference type="CDD" id="cd00009">
    <property type="entry name" value="AAA"/>
    <property type="match status" value="1"/>
</dbReference>
<dbReference type="GO" id="GO:0005524">
    <property type="term" value="F:ATP binding"/>
    <property type="evidence" value="ECO:0007669"/>
    <property type="project" value="UniProtKB-KW"/>
</dbReference>
<dbReference type="Gene3D" id="3.40.50.300">
    <property type="entry name" value="P-loop containing nucleotide triphosphate hydrolases"/>
    <property type="match status" value="1"/>
</dbReference>
<name>A0A1C2INR7_ACITH</name>
<dbReference type="InterPro" id="IPR027417">
    <property type="entry name" value="P-loop_NTPase"/>
</dbReference>
<dbReference type="GO" id="GO:0016887">
    <property type="term" value="F:ATP hydrolysis activity"/>
    <property type="evidence" value="ECO:0007669"/>
    <property type="project" value="InterPro"/>
</dbReference>
<dbReference type="Pfam" id="PF08406">
    <property type="entry name" value="CbbQ_C"/>
    <property type="match status" value="1"/>
</dbReference>
<dbReference type="EMBL" id="LWSA01000296">
    <property type="protein sequence ID" value="OCX68481.1"/>
    <property type="molecule type" value="Genomic_DNA"/>
</dbReference>
<comment type="caution">
    <text evidence="5">The sequence shown here is derived from an EMBL/GenBank/DDBJ whole genome shotgun (WGS) entry which is preliminary data.</text>
</comment>
<proteinExistence type="inferred from homology"/>
<dbReference type="Proteomes" id="UP000094893">
    <property type="component" value="Unassembled WGS sequence"/>
</dbReference>
<dbReference type="InterPro" id="IPR003593">
    <property type="entry name" value="AAA+_ATPase"/>
</dbReference>
<dbReference type="InterPro" id="IPR013615">
    <property type="entry name" value="CbbQ_C"/>
</dbReference>
<evidence type="ECO:0000313" key="5">
    <source>
        <dbReference type="EMBL" id="OCX68481.1"/>
    </source>
</evidence>
<accession>A0A1C2INR7</accession>
<dbReference type="AlphaFoldDB" id="A0A1C2INR7"/>
<evidence type="ECO:0000256" key="1">
    <source>
        <dbReference type="ARBA" id="ARBA00009417"/>
    </source>
</evidence>
<keyword evidence="3" id="KW-0067">ATP-binding</keyword>
<dbReference type="PANTHER" id="PTHR48103">
    <property type="entry name" value="MIDASIN-RELATED"/>
    <property type="match status" value="1"/>
</dbReference>
<feature type="domain" description="AAA+ ATPase" evidence="4">
    <location>
        <begin position="62"/>
        <end position="213"/>
    </location>
</feature>